<keyword evidence="3" id="KW-1185">Reference proteome</keyword>
<name>A0ABT2HYR3_9MICO</name>
<dbReference type="GO" id="GO:0016787">
    <property type="term" value="F:hydrolase activity"/>
    <property type="evidence" value="ECO:0007669"/>
    <property type="project" value="UniProtKB-KW"/>
</dbReference>
<evidence type="ECO:0000313" key="2">
    <source>
        <dbReference type="EMBL" id="MCT2043260.1"/>
    </source>
</evidence>
<dbReference type="InterPro" id="IPR051044">
    <property type="entry name" value="MAG_DAG_Lipase"/>
</dbReference>
<dbReference type="Gene3D" id="3.40.50.1820">
    <property type="entry name" value="alpha/beta hydrolase"/>
    <property type="match status" value="1"/>
</dbReference>
<protein>
    <submittedName>
        <fullName evidence="2">Alpha/beta hydrolase</fullName>
    </submittedName>
</protein>
<keyword evidence="2" id="KW-0378">Hydrolase</keyword>
<organism evidence="2 3">
    <name type="scientific">Pseudoclavibacter albus</name>
    <dbReference type="NCBI Taxonomy" id="272241"/>
    <lineage>
        <taxon>Bacteria</taxon>
        <taxon>Bacillati</taxon>
        <taxon>Actinomycetota</taxon>
        <taxon>Actinomycetes</taxon>
        <taxon>Micrococcales</taxon>
        <taxon>Microbacteriaceae</taxon>
        <taxon>Pseudoclavibacter</taxon>
    </lineage>
</organism>
<evidence type="ECO:0000259" key="1">
    <source>
        <dbReference type="Pfam" id="PF12146"/>
    </source>
</evidence>
<proteinExistence type="predicted"/>
<sequence>MNATAARERHASEACGFTDFEILRTREGDEMVVHTRLVEAPRGTILLAHGVGEHARRYGPLAARLAGAGFSVIAPDHLGHGLTAERGRGLGRVGPGTNLRARRALSDVARLAQSRAEQSPLILLGHSWGSLLGQQLLNHSGHLFSAAVFTGTTLPVPGFINPGKLNAAYAACDDTGLAWLSRDEEQRALFAADPYCFDTAKQPVWSSLQAVQLLSFPRHRLDPNSPGDLPILILAGSNDPLGFGARGPKMLARALRRWSGCSDVTLRIYPEARHEVFFERNRDEITEGLIAWLHDHFPAR</sequence>
<dbReference type="InterPro" id="IPR029058">
    <property type="entry name" value="AB_hydrolase_fold"/>
</dbReference>
<accession>A0ABT2HYR3</accession>
<dbReference type="EMBL" id="JALXSQ010000032">
    <property type="protein sequence ID" value="MCT2043260.1"/>
    <property type="molecule type" value="Genomic_DNA"/>
</dbReference>
<dbReference type="Pfam" id="PF12146">
    <property type="entry name" value="Hydrolase_4"/>
    <property type="match status" value="1"/>
</dbReference>
<dbReference type="Proteomes" id="UP001525379">
    <property type="component" value="Unassembled WGS sequence"/>
</dbReference>
<dbReference type="PANTHER" id="PTHR11614">
    <property type="entry name" value="PHOSPHOLIPASE-RELATED"/>
    <property type="match status" value="1"/>
</dbReference>
<feature type="domain" description="Serine aminopeptidase S33" evidence="1">
    <location>
        <begin position="40"/>
        <end position="280"/>
    </location>
</feature>
<dbReference type="SUPFAM" id="SSF53474">
    <property type="entry name" value="alpha/beta-Hydrolases"/>
    <property type="match status" value="1"/>
</dbReference>
<comment type="caution">
    <text evidence="2">The sequence shown here is derived from an EMBL/GenBank/DDBJ whole genome shotgun (WGS) entry which is preliminary data.</text>
</comment>
<gene>
    <name evidence="2" type="ORF">M3D15_07940</name>
</gene>
<dbReference type="RefSeq" id="WP_260104484.1">
    <property type="nucleotide sequence ID" value="NZ_JALXSQ010000032.1"/>
</dbReference>
<dbReference type="InterPro" id="IPR022742">
    <property type="entry name" value="Hydrolase_4"/>
</dbReference>
<evidence type="ECO:0000313" key="3">
    <source>
        <dbReference type="Proteomes" id="UP001525379"/>
    </source>
</evidence>
<reference evidence="2 3" key="1">
    <citation type="submission" date="2022-04" db="EMBL/GenBank/DDBJ databases">
        <title>Human microbiome associated bacterial genomes.</title>
        <authorList>
            <person name="Sandstrom S."/>
            <person name="Salamzade R."/>
            <person name="Kalan L.R."/>
        </authorList>
    </citation>
    <scope>NUCLEOTIDE SEQUENCE [LARGE SCALE GENOMIC DNA]</scope>
    <source>
        <strain evidence="3">p3-SID1799</strain>
    </source>
</reference>